<comment type="similarity">
    <text evidence="1">Belongs to the protein kinase superfamily. CMGC Ser/Thr protein kinase family. CDC2/CDKX subfamily.</text>
</comment>
<keyword evidence="3" id="KW-0808">Transferase</keyword>
<evidence type="ECO:0000256" key="2">
    <source>
        <dbReference type="ARBA" id="ARBA00022527"/>
    </source>
</evidence>
<dbReference type="PANTHER" id="PTHR24056:SF111">
    <property type="entry name" value="CYCLIN-DEPENDENT KINASE-LIKE 5"/>
    <property type="match status" value="1"/>
</dbReference>
<dbReference type="PROSITE" id="PS50011">
    <property type="entry name" value="PROTEIN_KINASE_DOM"/>
    <property type="match status" value="1"/>
</dbReference>
<dbReference type="InterPro" id="IPR017441">
    <property type="entry name" value="Protein_kinase_ATP_BS"/>
</dbReference>
<keyword evidence="4 7" id="KW-0547">Nucleotide-binding</keyword>
<sequence length="298" mass="33604">MNKYEVVGVVGEGAYGVVLKCRNKETGDVVAVKKFKARRGDDDEAVKKTTLREVKVLRSLEHENVVSLKEAFRRKGKLYLVFEYVEKNLLEVLEERPGGLSPDTTRRYVWQLARAVAHCHRLGIVHRDIKPENLLVNPRSDRANALKLCDFGFARPLRAKAGRAASPLTDYVATRWYRAPELLLGSTSYGFEVDAWAIGCIMGELIDGQPLFPGESDVDQLYVIQKAMGGLTKSQTSDFLRNKRFAGLKFPDMSTPDGIERRYAGKCSNKGMAFMKATLAMDPKERLTWHGMLTHPYF</sequence>
<dbReference type="OrthoDB" id="548217at2759"/>
<evidence type="ECO:0000256" key="4">
    <source>
        <dbReference type="ARBA" id="ARBA00022741"/>
    </source>
</evidence>
<dbReference type="Gene3D" id="3.30.200.20">
    <property type="entry name" value="Phosphorylase Kinase, domain 1"/>
    <property type="match status" value="1"/>
</dbReference>
<evidence type="ECO:0000313" key="11">
    <source>
        <dbReference type="Proteomes" id="UP000001876"/>
    </source>
</evidence>
<evidence type="ECO:0000313" key="10">
    <source>
        <dbReference type="EMBL" id="EEH54868.1"/>
    </source>
</evidence>
<dbReference type="FunFam" id="1.10.510.10:FF:000624">
    <property type="entry name" value="Mitogen-activated protein kinase"/>
    <property type="match status" value="1"/>
</dbReference>
<dbReference type="GO" id="GO:0005634">
    <property type="term" value="C:nucleus"/>
    <property type="evidence" value="ECO:0007669"/>
    <property type="project" value="TreeGrafter"/>
</dbReference>
<dbReference type="KEGG" id="mpp:MICPUCDRAFT_19777"/>
<dbReference type="PROSITE" id="PS00107">
    <property type="entry name" value="PROTEIN_KINASE_ATP"/>
    <property type="match status" value="1"/>
</dbReference>
<gene>
    <name evidence="10" type="ORF">MICPUCDRAFT_19777</name>
</gene>
<keyword evidence="6 7" id="KW-0067">ATP-binding</keyword>
<dbReference type="RefSeq" id="XP_003061218.1">
    <property type="nucleotide sequence ID" value="XM_003061172.1"/>
</dbReference>
<protein>
    <submittedName>
        <fullName evidence="10">Predicted protein</fullName>
    </submittedName>
</protein>
<accession>C1MZH1</accession>
<dbReference type="CDD" id="cd07833">
    <property type="entry name" value="STKc_CDKL"/>
    <property type="match status" value="1"/>
</dbReference>
<dbReference type="InterPro" id="IPR011009">
    <property type="entry name" value="Kinase-like_dom_sf"/>
</dbReference>
<evidence type="ECO:0000256" key="5">
    <source>
        <dbReference type="ARBA" id="ARBA00022777"/>
    </source>
</evidence>
<dbReference type="PANTHER" id="PTHR24056">
    <property type="entry name" value="CELL DIVISION PROTEIN KINASE"/>
    <property type="match status" value="1"/>
</dbReference>
<feature type="non-terminal residue" evidence="10">
    <location>
        <position position="298"/>
    </location>
</feature>
<evidence type="ECO:0000256" key="6">
    <source>
        <dbReference type="ARBA" id="ARBA00022840"/>
    </source>
</evidence>
<evidence type="ECO:0000256" key="3">
    <source>
        <dbReference type="ARBA" id="ARBA00022679"/>
    </source>
</evidence>
<dbReference type="OMA" id="MEMFRQN"/>
<keyword evidence="2 8" id="KW-0723">Serine/threonine-protein kinase</keyword>
<evidence type="ECO:0000256" key="8">
    <source>
        <dbReference type="RuleBase" id="RU000304"/>
    </source>
</evidence>
<dbReference type="InterPro" id="IPR000719">
    <property type="entry name" value="Prot_kinase_dom"/>
</dbReference>
<dbReference type="PROSITE" id="PS00108">
    <property type="entry name" value="PROTEIN_KINASE_ST"/>
    <property type="match status" value="1"/>
</dbReference>
<dbReference type="SUPFAM" id="SSF56112">
    <property type="entry name" value="Protein kinase-like (PK-like)"/>
    <property type="match status" value="1"/>
</dbReference>
<feature type="binding site" evidence="7">
    <location>
        <position position="34"/>
    </location>
    <ligand>
        <name>ATP</name>
        <dbReference type="ChEBI" id="CHEBI:30616"/>
    </ligand>
</feature>
<dbReference type="FunFam" id="3.30.200.20:FF:001093">
    <property type="entry name" value="Cyclin-dependent kinase-like 5"/>
    <property type="match status" value="1"/>
</dbReference>
<evidence type="ECO:0000259" key="9">
    <source>
        <dbReference type="PROSITE" id="PS50011"/>
    </source>
</evidence>
<name>C1MZH1_MICPC</name>
<evidence type="ECO:0000256" key="7">
    <source>
        <dbReference type="PROSITE-ProRule" id="PRU10141"/>
    </source>
</evidence>
<evidence type="ECO:0000256" key="1">
    <source>
        <dbReference type="ARBA" id="ARBA00006485"/>
    </source>
</evidence>
<reference evidence="10 11" key="1">
    <citation type="journal article" date="2009" name="Science">
        <title>Green evolution and dynamic adaptations revealed by genomes of the marine picoeukaryotes Micromonas.</title>
        <authorList>
            <person name="Worden A.Z."/>
            <person name="Lee J.H."/>
            <person name="Mock T."/>
            <person name="Rouze P."/>
            <person name="Simmons M.P."/>
            <person name="Aerts A.L."/>
            <person name="Allen A.E."/>
            <person name="Cuvelier M.L."/>
            <person name="Derelle E."/>
            <person name="Everett M.V."/>
            <person name="Foulon E."/>
            <person name="Grimwood J."/>
            <person name="Gundlach H."/>
            <person name="Henrissat B."/>
            <person name="Napoli C."/>
            <person name="McDonald S.M."/>
            <person name="Parker M.S."/>
            <person name="Rombauts S."/>
            <person name="Salamov A."/>
            <person name="Von Dassow P."/>
            <person name="Badger J.H."/>
            <person name="Coutinho P.M."/>
            <person name="Demir E."/>
            <person name="Dubchak I."/>
            <person name="Gentemann C."/>
            <person name="Eikrem W."/>
            <person name="Gready J.E."/>
            <person name="John U."/>
            <person name="Lanier W."/>
            <person name="Lindquist E.A."/>
            <person name="Lucas S."/>
            <person name="Mayer K.F."/>
            <person name="Moreau H."/>
            <person name="Not F."/>
            <person name="Otillar R."/>
            <person name="Panaud O."/>
            <person name="Pangilinan J."/>
            <person name="Paulsen I."/>
            <person name="Piegu B."/>
            <person name="Poliakov A."/>
            <person name="Robbens S."/>
            <person name="Schmutz J."/>
            <person name="Toulza E."/>
            <person name="Wyss T."/>
            <person name="Zelensky A."/>
            <person name="Zhou K."/>
            <person name="Armbrust E.V."/>
            <person name="Bhattacharya D."/>
            <person name="Goodenough U.W."/>
            <person name="Van de Peer Y."/>
            <person name="Grigoriev I.V."/>
        </authorList>
    </citation>
    <scope>NUCLEOTIDE SEQUENCE [LARGE SCALE GENOMIC DNA]</scope>
    <source>
        <strain evidence="10 11">CCMP1545</strain>
    </source>
</reference>
<proteinExistence type="inferred from homology"/>
<dbReference type="EMBL" id="GG663743">
    <property type="protein sequence ID" value="EEH54868.1"/>
    <property type="molecule type" value="Genomic_DNA"/>
</dbReference>
<dbReference type="InterPro" id="IPR050108">
    <property type="entry name" value="CDK"/>
</dbReference>
<dbReference type="GO" id="GO:0005524">
    <property type="term" value="F:ATP binding"/>
    <property type="evidence" value="ECO:0007669"/>
    <property type="project" value="UniProtKB-UniRule"/>
</dbReference>
<dbReference type="eggNOG" id="KOG0593">
    <property type="taxonomic scope" value="Eukaryota"/>
</dbReference>
<dbReference type="Gene3D" id="1.10.510.10">
    <property type="entry name" value="Transferase(Phosphotransferase) domain 1"/>
    <property type="match status" value="1"/>
</dbReference>
<dbReference type="GO" id="GO:0004674">
    <property type="term" value="F:protein serine/threonine kinase activity"/>
    <property type="evidence" value="ECO:0007669"/>
    <property type="project" value="UniProtKB-KW"/>
</dbReference>
<dbReference type="AlphaFoldDB" id="C1MZH1"/>
<keyword evidence="5" id="KW-0418">Kinase</keyword>
<keyword evidence="11" id="KW-1185">Reference proteome</keyword>
<dbReference type="SMART" id="SM00220">
    <property type="entry name" value="S_TKc"/>
    <property type="match status" value="1"/>
</dbReference>
<organism evidence="11">
    <name type="scientific">Micromonas pusilla (strain CCMP1545)</name>
    <name type="common">Picoplanktonic green alga</name>
    <dbReference type="NCBI Taxonomy" id="564608"/>
    <lineage>
        <taxon>Eukaryota</taxon>
        <taxon>Viridiplantae</taxon>
        <taxon>Chlorophyta</taxon>
        <taxon>Mamiellophyceae</taxon>
        <taxon>Mamiellales</taxon>
        <taxon>Mamiellaceae</taxon>
        <taxon>Micromonas</taxon>
    </lineage>
</organism>
<dbReference type="STRING" id="564608.C1MZH1"/>
<feature type="domain" description="Protein kinase" evidence="9">
    <location>
        <begin position="4"/>
        <end position="298"/>
    </location>
</feature>
<dbReference type="InterPro" id="IPR008271">
    <property type="entry name" value="Ser/Thr_kinase_AS"/>
</dbReference>
<dbReference type="Pfam" id="PF00069">
    <property type="entry name" value="Pkinase"/>
    <property type="match status" value="1"/>
</dbReference>
<dbReference type="GeneID" id="9686657"/>
<dbReference type="Proteomes" id="UP000001876">
    <property type="component" value="Unassembled WGS sequence"/>
</dbReference>